<evidence type="ECO:0008006" key="3">
    <source>
        <dbReference type="Google" id="ProtNLM"/>
    </source>
</evidence>
<gene>
    <name evidence="1" type="ORF">ACTOB_007883</name>
</gene>
<dbReference type="Proteomes" id="UP001240150">
    <property type="component" value="Chromosome"/>
</dbReference>
<name>A0ABY8WDL4_9ACTN</name>
<organism evidence="1 2">
    <name type="scientific">Actinoplanes oblitus</name>
    <dbReference type="NCBI Taxonomy" id="3040509"/>
    <lineage>
        <taxon>Bacteria</taxon>
        <taxon>Bacillati</taxon>
        <taxon>Actinomycetota</taxon>
        <taxon>Actinomycetes</taxon>
        <taxon>Micromonosporales</taxon>
        <taxon>Micromonosporaceae</taxon>
        <taxon>Actinoplanes</taxon>
    </lineage>
</organism>
<accession>A0ABY8WDL4</accession>
<reference evidence="1 2" key="1">
    <citation type="submission" date="2023-06" db="EMBL/GenBank/DDBJ databases">
        <authorList>
            <person name="Yushchuk O."/>
            <person name="Binda E."/>
            <person name="Ruckert-Reed C."/>
            <person name="Fedorenko V."/>
            <person name="Kalinowski J."/>
            <person name="Marinelli F."/>
        </authorList>
    </citation>
    <scope>NUCLEOTIDE SEQUENCE [LARGE SCALE GENOMIC DNA]</scope>
    <source>
        <strain evidence="1 2">NRRL 3884</strain>
    </source>
</reference>
<proteinExistence type="predicted"/>
<keyword evidence="2" id="KW-1185">Reference proteome</keyword>
<evidence type="ECO:0000313" key="1">
    <source>
        <dbReference type="EMBL" id="WIM95753.1"/>
    </source>
</evidence>
<dbReference type="RefSeq" id="WP_284917065.1">
    <property type="nucleotide sequence ID" value="NZ_CP126980.1"/>
</dbReference>
<evidence type="ECO:0000313" key="2">
    <source>
        <dbReference type="Proteomes" id="UP001240150"/>
    </source>
</evidence>
<dbReference type="EMBL" id="CP126980">
    <property type="protein sequence ID" value="WIM95753.1"/>
    <property type="molecule type" value="Genomic_DNA"/>
</dbReference>
<protein>
    <recommendedName>
        <fullName evidence="3">Holliday junction resolvase</fullName>
    </recommendedName>
</protein>
<sequence length="134" mass="14960">MTDIAARNKRNRRAGARWQTVVRDGLRESGFDIERLALTGAEDEGDHVVRVDPVVLPARRFVVIEAKAGVLHPAEFVRQASEEAAHFAFHRGLSLAEVTGIAVVKRRGANWRDAYVLTTVRDYFGLDLPTPGRR</sequence>